<evidence type="ECO:0000313" key="44">
    <source>
        <dbReference type="EMBL" id="HAB8397436.1"/>
    </source>
</evidence>
<evidence type="ECO:0000313" key="79">
    <source>
        <dbReference type="Proteomes" id="UP000478704"/>
    </source>
</evidence>
<evidence type="ECO:0000313" key="64">
    <source>
        <dbReference type="Proteomes" id="UP000365297"/>
    </source>
</evidence>
<evidence type="ECO:0000313" key="58">
    <source>
        <dbReference type="Proteomes" id="UP000344343"/>
    </source>
</evidence>
<evidence type="ECO:0000313" key="96">
    <source>
        <dbReference type="Proteomes" id="UP000844415"/>
    </source>
</evidence>
<evidence type="ECO:0000313" key="34">
    <source>
        <dbReference type="EMBL" id="ECB9513517.1"/>
    </source>
</evidence>
<evidence type="ECO:0000313" key="15">
    <source>
        <dbReference type="EMBL" id="EAE4941735.1"/>
    </source>
</evidence>
<dbReference type="SUPFAM" id="SSF47413">
    <property type="entry name" value="lambda repressor-like DNA-binding domains"/>
    <property type="match status" value="1"/>
</dbReference>
<dbReference type="EMBL" id="AANDSR010000002">
    <property type="protein sequence ID" value="EDN9835751.1"/>
    <property type="molecule type" value="Genomic_DNA"/>
</dbReference>
<evidence type="ECO:0000313" key="76">
    <source>
        <dbReference type="Proteomes" id="UP000467347"/>
    </source>
</evidence>
<evidence type="ECO:0000313" key="93">
    <source>
        <dbReference type="Proteomes" id="UP000840197"/>
    </source>
</evidence>
<dbReference type="CDD" id="cd01392">
    <property type="entry name" value="HTH_LacI"/>
    <property type="match status" value="1"/>
</dbReference>
<evidence type="ECO:0000256" key="1">
    <source>
        <dbReference type="ARBA" id="ARBA00023015"/>
    </source>
</evidence>
<dbReference type="EMBL" id="AALGDA010000063">
    <property type="protein sequence ID" value="ECY9783997.1"/>
    <property type="molecule type" value="Genomic_DNA"/>
</dbReference>
<evidence type="ECO:0000313" key="30">
    <source>
        <dbReference type="EMBL" id="EAH4242583.1"/>
    </source>
</evidence>
<dbReference type="Proteomes" id="UP000336166">
    <property type="component" value="Unassembled WGS sequence"/>
</dbReference>
<dbReference type="Proteomes" id="UP000410967">
    <property type="component" value="Unassembled WGS sequence"/>
</dbReference>
<evidence type="ECO:0000313" key="7">
    <source>
        <dbReference type="EMBL" id="EAC6547936.1"/>
    </source>
</evidence>
<accession>A0A0B8QZT3</accession>
<dbReference type="EMBL" id="AABAYG010000003">
    <property type="protein sequence ID" value="EAG2245092.1"/>
    <property type="molecule type" value="Genomic_DNA"/>
</dbReference>
<dbReference type="EMBL" id="AAHZFN010000007">
    <property type="protein sequence ID" value="ECB9473281.1"/>
    <property type="molecule type" value="Genomic_DNA"/>
</dbReference>
<dbReference type="EMBL" id="AAIAJJ010000001">
    <property type="protein sequence ID" value="ECC1555334.1"/>
    <property type="molecule type" value="Genomic_DNA"/>
</dbReference>
<dbReference type="AlphaFoldDB" id="A0A0B8QZT3"/>
<dbReference type="CDD" id="cd06286">
    <property type="entry name" value="PBP1_CcpB-like"/>
    <property type="match status" value="1"/>
</dbReference>
<evidence type="ECO:0000313" key="54">
    <source>
        <dbReference type="Proteomes" id="UP000331186"/>
    </source>
</evidence>
<evidence type="ECO:0000313" key="75">
    <source>
        <dbReference type="Proteomes" id="UP000460224"/>
    </source>
</evidence>
<evidence type="ECO:0000313" key="61">
    <source>
        <dbReference type="Proteomes" id="UP000354255"/>
    </source>
</evidence>
<evidence type="ECO:0000313" key="14">
    <source>
        <dbReference type="EMBL" id="EAE2353348.1"/>
    </source>
</evidence>
<dbReference type="Proteomes" id="UP000478682">
    <property type="component" value="Unassembled WGS sequence"/>
</dbReference>
<evidence type="ECO:0000313" key="27">
    <source>
        <dbReference type="EMBL" id="EAG9518838.1"/>
    </source>
</evidence>
<dbReference type="EMBL" id="AANCRK010000002">
    <property type="protein sequence ID" value="EDN7714499.1"/>
    <property type="molecule type" value="Genomic_DNA"/>
</dbReference>
<dbReference type="Proteomes" id="UP000339309">
    <property type="component" value="Unassembled WGS sequence"/>
</dbReference>
<reference evidence="56 59" key="6">
    <citation type="submission" date="2018-06" db="EMBL/GenBank/DDBJ databases">
        <authorList>
            <consortium name="GenomeTrakr: Next Generation Sequencing Network for Food Pathogen Tracability"/>
        </authorList>
    </citation>
    <scope>NUCLEOTIDE SEQUENCE [LARGE SCALE GENOMIC DNA]</scope>
    <source>
        <strain evidence="21 91">10B02965A-1</strain>
        <strain evidence="23 85">CFSAN063727</strain>
        <strain evidence="39 74">CFSAN102901</strain>
        <strain evidence="13 66">FDA00006494</strain>
        <strain evidence="6 64">FDA00007096</strain>
        <strain evidence="9 70">FDA00008584</strain>
        <strain evidence="19">FDA00011243</strain>
        <strain evidence="7 54">FDA00013332</strain>
        <strain evidence="12 58">FDA00013853</strain>
        <strain evidence="33 72">FDA00014336</strain>
        <strain evidence="35 67">FDA00014370</strain>
        <strain evidence="34 69">FDA00014392</strain>
        <strain evidence="42">FDA00015054</strain>
        <strain evidence="22 88">FDA1005580-S054-001</strain>
        <strain evidence="79">FDA1090798-S029-001</strain>
        <strain evidence="80">FDA956581-098-004</strain>
        <strain evidence="20 83">FDA960927-006-004</strain>
        <strain evidence="24 92">FLAG-38921</strain>
        <strain evidence="36 73">FLAG-51482A</strain>
        <strain evidence="18 56">FLAG-54356</strain>
        <strain evidence="11 65">FSIS31901579</strain>
        <strain evidence="30 84">LS1344</strain>
        <strain evidence="40 76">OSF101448</strain>
        <strain evidence="10 59">VA-WGS-00405</strain>
    </source>
</reference>
<reference evidence="15 68" key="7">
    <citation type="submission" date="2019-03" db="EMBL/GenBank/DDBJ databases">
        <authorList>
            <person name="Ashton P.M."/>
            <person name="Dallman T."/>
            <person name="Nair S."/>
            <person name="De Pinna E."/>
            <person name="Peters T."/>
            <person name="Grant K."/>
        </authorList>
    </citation>
    <scope>NUCLEOTIDE SEQUENCE [LARGE SCALE GENOMIC DNA]</scope>
    <source>
        <strain evidence="28 87">282333</strain>
        <strain evidence="29 86">282352</strain>
        <strain evidence="27 89">289003</strain>
        <strain evidence="41 77">788324</strain>
        <strain evidence="15">RL15000286</strain>
    </source>
</reference>
<evidence type="ECO:0000313" key="65">
    <source>
        <dbReference type="Proteomes" id="UP000376505"/>
    </source>
</evidence>
<dbReference type="EMBL" id="AABDGJ010000001">
    <property type="protein sequence ID" value="EAG6989137.1"/>
    <property type="molecule type" value="Genomic_DNA"/>
</dbReference>
<evidence type="ECO:0000313" key="83">
    <source>
        <dbReference type="Proteomes" id="UP000525850"/>
    </source>
</evidence>
<proteinExistence type="predicted"/>
<comment type="caution">
    <text evidence="15">The sequence shown here is derived from an EMBL/GenBank/DDBJ whole genome shotgun (WGS) entry which is preliminary data.</text>
</comment>
<reference evidence="93 94" key="3">
    <citation type="journal article" date="2018" name="Genome Biol.">
        <title>SKESA: strategic k-mer extension for scrupulous assemblies.</title>
        <authorList>
            <person name="Souvorov A."/>
            <person name="Agarwala R."/>
            <person name="Lipman D.J."/>
        </authorList>
    </citation>
    <scope>NUCLEOTIDE SEQUENCE [LARGE SCALE GENOMIC DNA]</scope>
    <source>
        <strain evidence="43">09CEB371LM</strain>
        <strain evidence="49">2017-325981-023-01</strain>
        <strain evidence="45 96">CFIAFB20100120</strain>
        <strain evidence="44 93">CFIAFB20130012</strain>
        <strain evidence="47">CFIAFB20170037</strain>
        <strain evidence="46 94">CFIAFB20170045</strain>
        <strain evidence="48 95">DMG1500109</strain>
    </source>
</reference>
<dbReference type="EMBL" id="DABJAN010000003">
    <property type="protein sequence ID" value="HAJ9593408.1"/>
    <property type="molecule type" value="Genomic_DNA"/>
</dbReference>
<evidence type="ECO:0000313" key="67">
    <source>
        <dbReference type="Proteomes" id="UP000389283"/>
    </source>
</evidence>
<dbReference type="SMART" id="SM00354">
    <property type="entry name" value="HTH_LACI"/>
    <property type="match status" value="1"/>
</dbReference>
<dbReference type="EMBL" id="AANEHK010000001">
    <property type="protein sequence ID" value="EDO0984528.1"/>
    <property type="molecule type" value="Genomic_DNA"/>
</dbReference>
<evidence type="ECO:0000313" key="6">
    <source>
        <dbReference type="EMBL" id="EAC5550474.1"/>
    </source>
</evidence>
<evidence type="ECO:0000313" key="68">
    <source>
        <dbReference type="Proteomes" id="UP000393182"/>
    </source>
</evidence>
<evidence type="ECO:0000313" key="47">
    <source>
        <dbReference type="EMBL" id="HAC0274463.1"/>
    </source>
</evidence>
<dbReference type="Proteomes" id="UP000840197">
    <property type="component" value="Unassembled WGS sequence"/>
</dbReference>
<evidence type="ECO:0000313" key="88">
    <source>
        <dbReference type="Proteomes" id="UP000540117"/>
    </source>
</evidence>
<dbReference type="GO" id="GO:0003700">
    <property type="term" value="F:DNA-binding transcription factor activity"/>
    <property type="evidence" value="ECO:0007669"/>
    <property type="project" value="TreeGrafter"/>
</dbReference>
<dbReference type="Proteomes" id="UP000549379">
    <property type="component" value="Unassembled WGS sequence"/>
</dbReference>
<evidence type="ECO:0000313" key="37">
    <source>
        <dbReference type="EMBL" id="ECY6542855.1"/>
    </source>
</evidence>
<dbReference type="InterPro" id="IPR028082">
    <property type="entry name" value="Peripla_BP_I"/>
</dbReference>
<evidence type="ECO:0000313" key="24">
    <source>
        <dbReference type="EMBL" id="EAG6168677.1"/>
    </source>
</evidence>
<dbReference type="EMBL" id="AAAJKI010000011">
    <property type="protein sequence ID" value="EAC6547936.1"/>
    <property type="molecule type" value="Genomic_DNA"/>
</dbReference>
<dbReference type="Proteomes" id="UP000272537">
    <property type="component" value="Unassembled WGS sequence"/>
</dbReference>
<evidence type="ECO:0000313" key="78">
    <source>
        <dbReference type="Proteomes" id="UP000478682"/>
    </source>
</evidence>
<evidence type="ECO:0000313" key="36">
    <source>
        <dbReference type="EMBL" id="ECX6924454.1"/>
    </source>
</evidence>
<reference evidence="49" key="9">
    <citation type="submission" date="2020-05" db="EMBL/GenBank/DDBJ databases">
        <authorList>
            <consortium name="NCBI Pathogen Detection Project"/>
        </authorList>
    </citation>
    <scope>NUCLEOTIDE SEQUENCE</scope>
    <source>
        <strain evidence="43">09CEB371LM</strain>
        <strain evidence="49">2017-325981-023-01</strain>
        <strain evidence="45">CFIAFB20100120</strain>
        <strain evidence="44">CFIAFB20130012</strain>
        <strain evidence="47">CFIAFB20170037</strain>
        <strain evidence="46">CFIAFB20170045</strain>
        <strain evidence="48">DMG1500109</strain>
    </source>
</reference>
<evidence type="ECO:0000313" key="35">
    <source>
        <dbReference type="EMBL" id="ECC1555334.1"/>
    </source>
</evidence>
<evidence type="ECO:0000313" key="48">
    <source>
        <dbReference type="EMBL" id="HAC1753511.1"/>
    </source>
</evidence>
<dbReference type="Proteomes" id="UP000540117">
    <property type="component" value="Unassembled WGS sequence"/>
</dbReference>
<evidence type="ECO:0000313" key="28">
    <source>
        <dbReference type="EMBL" id="EAH2281645.1"/>
    </source>
</evidence>
<evidence type="ECO:0000313" key="60">
    <source>
        <dbReference type="Proteomes" id="UP000350032"/>
    </source>
</evidence>
<dbReference type="EMBL" id="AABAGT010000005">
    <property type="protein sequence ID" value="EAG0866472.1"/>
    <property type="molecule type" value="Genomic_DNA"/>
</dbReference>
<feature type="domain" description="HTH lacI-type" evidence="4">
    <location>
        <begin position="2"/>
        <end position="56"/>
    </location>
</feature>
<reference evidence="37 63" key="8">
    <citation type="submission" date="2019-09" db="EMBL/GenBank/DDBJ databases">
        <authorList>
            <consortium name="GenomeTrakr network: Whole genome sequencing for foodborne pathogen traceback"/>
        </authorList>
    </citation>
    <scope>NUCLEOTIDE SEQUENCE [LARGE SCALE GENOMIC DNA]</scope>
    <source>
        <strain evidence="25 90">CFSAN004300</strain>
        <strain evidence="26 82">CFSAN072474</strain>
        <strain evidence="37 63">FLAG-55987</strain>
        <strain evidence="32 71">PHLUSALM00088</strain>
    </source>
</reference>
<dbReference type="EMBL" id="AAANYN010000008">
    <property type="protein sequence ID" value="EAD5774059.1"/>
    <property type="molecule type" value="Genomic_DNA"/>
</dbReference>
<evidence type="ECO:0000313" key="73">
    <source>
        <dbReference type="Proteomes" id="UP000427828"/>
    </source>
</evidence>
<evidence type="ECO:0000313" key="18">
    <source>
        <dbReference type="EMBL" id="EAG2086393.1"/>
    </source>
</evidence>
<evidence type="ECO:0000313" key="72">
    <source>
        <dbReference type="Proteomes" id="UP000423131"/>
    </source>
</evidence>
<evidence type="ECO:0000313" key="20">
    <source>
        <dbReference type="EMBL" id="EAG2514531.1"/>
    </source>
</evidence>
<evidence type="ECO:0000313" key="55">
    <source>
        <dbReference type="Proteomes" id="UP000336166"/>
    </source>
</evidence>
<dbReference type="PROSITE" id="PS50932">
    <property type="entry name" value="HTH_LACI_2"/>
    <property type="match status" value="1"/>
</dbReference>
<evidence type="ECO:0000313" key="74">
    <source>
        <dbReference type="Proteomes" id="UP000455569"/>
    </source>
</evidence>
<dbReference type="Pfam" id="PF00356">
    <property type="entry name" value="LacI"/>
    <property type="match status" value="1"/>
</dbReference>
<evidence type="ECO:0000313" key="13">
    <source>
        <dbReference type="EMBL" id="EAE1339018.1"/>
    </source>
</evidence>
<dbReference type="Proteomes" id="UP000478704">
    <property type="component" value="Unassembled WGS sequence"/>
</dbReference>
<evidence type="ECO:0000313" key="38">
    <source>
        <dbReference type="EMBL" id="ECY9783997.1"/>
    </source>
</evidence>
<keyword evidence="2 15" id="KW-0238">DNA-binding</keyword>
<evidence type="ECO:0000313" key="17">
    <source>
        <dbReference type="EMBL" id="EAG1892891.1"/>
    </source>
</evidence>
<dbReference type="InterPro" id="IPR000843">
    <property type="entry name" value="HTH_LacI"/>
</dbReference>
<dbReference type="EMBL" id="AABBAW010000002">
    <property type="protein sequence ID" value="EAG2514531.1"/>
    <property type="molecule type" value="Genomic_DNA"/>
</dbReference>
<evidence type="ECO:0000313" key="9">
    <source>
        <dbReference type="EMBL" id="EAD1184428.1"/>
    </source>
</evidence>
<dbReference type="EMBL" id="AABEMN010000004">
    <property type="protein sequence ID" value="EAG9518838.1"/>
    <property type="molecule type" value="Genomic_DNA"/>
</dbReference>
<reference evidence="51 97" key="1">
    <citation type="submission" date="2016-09" db="EMBL/GenBank/DDBJ databases">
        <title>100K Listeria isolates.</title>
        <authorList>
            <person name="Chen P."/>
            <person name="Weimer B.C."/>
            <person name="Kong N."/>
            <person name="Huang B."/>
        </authorList>
    </citation>
    <scope>NUCLEOTIDE SEQUENCE [LARGE SCALE GENOMIC DNA]</scope>
    <source>
        <strain evidence="51 97">BCW_2383</strain>
    </source>
</reference>
<evidence type="ECO:0000313" key="69">
    <source>
        <dbReference type="Proteomes" id="UP000398321"/>
    </source>
</evidence>
<dbReference type="EMBL" id="AAAQQZ010000004">
    <property type="protein sequence ID" value="EAE1339018.1"/>
    <property type="molecule type" value="Genomic_DNA"/>
</dbReference>
<dbReference type="Proteomes" id="UP000566721">
    <property type="component" value="Unassembled WGS sequence"/>
</dbReference>
<evidence type="ECO:0000313" key="63">
    <source>
        <dbReference type="Proteomes" id="UP000364988"/>
    </source>
</evidence>
<dbReference type="EMBL" id="AABBYJ010000003">
    <property type="protein sequence ID" value="EAG4330817.1"/>
    <property type="molecule type" value="Genomic_DNA"/>
</dbReference>
<evidence type="ECO:0000313" key="52">
    <source>
        <dbReference type="EMBL" id="RKA09530.1"/>
    </source>
</evidence>
<dbReference type="Proteomes" id="UP000393182">
    <property type="component" value="Unassembled WGS sequence"/>
</dbReference>
<evidence type="ECO:0000313" key="71">
    <source>
        <dbReference type="Proteomes" id="UP000410967"/>
    </source>
</evidence>
<dbReference type="Proteomes" id="UP000530452">
    <property type="component" value="Unassembled WGS sequence"/>
</dbReference>
<dbReference type="EMBL" id="AABBZO010000001">
    <property type="protein sequence ID" value="EAG4460819.1"/>
    <property type="molecule type" value="Genomic_DNA"/>
</dbReference>
<dbReference type="Proteomes" id="UP000489121">
    <property type="component" value="Unassembled WGS sequence"/>
</dbReference>
<evidence type="ECO:0000313" key="92">
    <source>
        <dbReference type="Proteomes" id="UP000566721"/>
    </source>
</evidence>
<dbReference type="Proteomes" id="UP000337746">
    <property type="component" value="Unassembled WGS sequence"/>
</dbReference>
<dbReference type="EMBL" id="AAANYR010000007">
    <property type="protein sequence ID" value="EAD5787323.1"/>
    <property type="molecule type" value="Genomic_DNA"/>
</dbReference>
<dbReference type="EMBL" id="AABGUK010000004">
    <property type="protein sequence ID" value="EAH4242583.1"/>
    <property type="molecule type" value="Genomic_DNA"/>
</dbReference>
<dbReference type="Proteomes" id="UP000358545">
    <property type="component" value="Unassembled WGS sequence"/>
</dbReference>
<dbReference type="EMBL" id="QDAY01000004">
    <property type="protein sequence ID" value="KAA9448296.1"/>
    <property type="molecule type" value="Genomic_DNA"/>
</dbReference>
<dbReference type="Proteomes" id="UP000528151">
    <property type="component" value="Unassembled WGS sequence"/>
</dbReference>
<dbReference type="EMBL" id="AACJYH010000009">
    <property type="protein sequence ID" value="EAK8898330.1"/>
    <property type="molecule type" value="Genomic_DNA"/>
</dbReference>
<evidence type="ECO:0000313" key="32">
    <source>
        <dbReference type="EMBL" id="EAK9317162.1"/>
    </source>
</evidence>
<dbReference type="Proteomes" id="UP000379076">
    <property type="component" value="Unassembled WGS sequence"/>
</dbReference>
<evidence type="ECO:0000313" key="51">
    <source>
        <dbReference type="EMBL" id="OET50815.1"/>
    </source>
</evidence>
<dbReference type="EMBL" id="AAAIKW010000003">
    <property type="protein sequence ID" value="EAC4552067.1"/>
    <property type="molecule type" value="Genomic_DNA"/>
</dbReference>
<dbReference type="EMBL" id="QXLS01000002">
    <property type="protein sequence ID" value="RKA09530.1"/>
    <property type="molecule type" value="Genomic_DNA"/>
</dbReference>
<dbReference type="EMBL" id="AABEKY010000002">
    <property type="protein sequence ID" value="EAG9386566.1"/>
    <property type="molecule type" value="Genomic_DNA"/>
</dbReference>
<reference evidence="55 57" key="5">
    <citation type="submission" date="2018-06" db="EMBL/GenBank/DDBJ databases">
        <authorList>
            <consortium name="PulseNet: The National Subtyping Network for Foodborne Disease Surveillance"/>
            <person name="Tarr C.L."/>
            <person name="Trees E."/>
            <person name="Katz L.S."/>
            <person name="Carleton-Romer H.A."/>
            <person name="Stroika S."/>
            <person name="Kucerova Z."/>
            <person name="Roache K.F."/>
            <person name="Sabol A.L."/>
            <person name="Besser J."/>
            <person name="Gerner-Smidt P."/>
        </authorList>
    </citation>
    <scope>NUCLEOTIDE SEQUENCE [LARGE SCALE GENOMIC DNA]</scope>
    <source>
        <strain evidence="5 57">2015L-6227</strain>
        <strain evidence="14 55">PNUSAL000134</strain>
        <strain evidence="8 61">PNUSAL000910</strain>
        <strain evidence="16 62">PNUSAL002180</strain>
        <strain evidence="17 78">PNUSAL002298</strain>
        <strain evidence="31 60">PNUSAL004402</strain>
        <strain evidence="38 81">PNUSAL005692</strain>
    </source>
</reference>
<dbReference type="EMBL" id="DAAIHR010000002">
    <property type="protein sequence ID" value="HAB8397436.1"/>
    <property type="molecule type" value="Genomic_DNA"/>
</dbReference>
<evidence type="ECO:0000313" key="12">
    <source>
        <dbReference type="EMBL" id="EAD5787323.1"/>
    </source>
</evidence>
<evidence type="ECO:0000313" key="46">
    <source>
        <dbReference type="EMBL" id="HAC0011521.1"/>
    </source>
</evidence>
<dbReference type="Proteomes" id="UP000331186">
    <property type="component" value="Unassembled WGS sequence"/>
</dbReference>
<organism evidence="15 68">
    <name type="scientific">Listeria monocytogenes</name>
    <dbReference type="NCBI Taxonomy" id="1639"/>
    <lineage>
        <taxon>Bacteria</taxon>
        <taxon>Bacillati</taxon>
        <taxon>Bacillota</taxon>
        <taxon>Bacilli</taxon>
        <taxon>Bacillales</taxon>
        <taxon>Listeriaceae</taxon>
        <taxon>Listeria</taxon>
    </lineage>
</organism>
<dbReference type="Proteomes" id="UP000467536">
    <property type="component" value="Unassembled WGS sequence"/>
</dbReference>
<evidence type="ECO:0000313" key="62">
    <source>
        <dbReference type="Proteomes" id="UP000358545"/>
    </source>
</evidence>
<evidence type="ECO:0000313" key="26">
    <source>
        <dbReference type="EMBL" id="EAG9386566.1"/>
    </source>
</evidence>
<evidence type="ECO:0000313" key="33">
    <source>
        <dbReference type="EMBL" id="ECB9473281.1"/>
    </source>
</evidence>
<name>A0A0B8QZT3_LISMN</name>
<dbReference type="EMBL" id="AAAREG010000002">
    <property type="protein sequence ID" value="EAE2353348.1"/>
    <property type="molecule type" value="Genomic_DNA"/>
</dbReference>
<dbReference type="Proteomes" id="UP000403352">
    <property type="component" value="Unassembled WGS sequence"/>
</dbReference>
<dbReference type="KEGG" id="lmok:CQ02_14005"/>
<evidence type="ECO:0000313" key="40">
    <source>
        <dbReference type="EMBL" id="EDN9835751.1"/>
    </source>
</evidence>
<dbReference type="Proteomes" id="UP000841146">
    <property type="component" value="Unassembled WGS sequence"/>
</dbReference>
<reference evidence="50 75" key="4">
    <citation type="submission" date="2018-04" db="EMBL/GenBank/DDBJ databases">
        <title>Genome Analysis of a Prevalent Clone of Listeria monocytogenes Sequence Type 87 in China.</title>
        <authorList>
            <person name="Wang Y."/>
        </authorList>
    </citation>
    <scope>NUCLEOTIDE SEQUENCE [LARGE SCALE GENOMIC DNA]</scope>
    <source>
        <strain evidence="50 75">ICDC_LM1523</strain>
    </source>
</reference>
<evidence type="ECO:0000313" key="77">
    <source>
        <dbReference type="Proteomes" id="UP000467536"/>
    </source>
</evidence>
<dbReference type="EMBL" id="DAAJZA010000001">
    <property type="protein sequence ID" value="HAC1753511.1"/>
    <property type="molecule type" value="Genomic_DNA"/>
</dbReference>
<dbReference type="EMBL" id="AABCVX010000002">
    <property type="protein sequence ID" value="EAG6168677.1"/>
    <property type="molecule type" value="Genomic_DNA"/>
</dbReference>
<dbReference type="Proteomes" id="UP000548278">
    <property type="component" value="Unassembled WGS sequence"/>
</dbReference>
<evidence type="ECO:0000313" key="81">
    <source>
        <dbReference type="Proteomes" id="UP000489121"/>
    </source>
</evidence>
<dbReference type="Gene3D" id="3.40.50.2300">
    <property type="match status" value="2"/>
</dbReference>
<evidence type="ECO:0000256" key="3">
    <source>
        <dbReference type="ARBA" id="ARBA00023163"/>
    </source>
</evidence>
<reference evidence="52 53" key="2">
    <citation type="journal article" date="2018" name="BMC Genomics">
        <title>Genes significantly associated with lineage II food isolates of Listeria monocytogenes.</title>
        <authorList>
            <person name="Pirone-Davies C."/>
            <person name="Chen Y."/>
            <person name="Pightling A."/>
            <person name="Ryan G."/>
            <person name="Wang Y."/>
            <person name="Yao K."/>
            <person name="Hoffmann M."/>
            <person name="Allard M.W."/>
        </authorList>
    </citation>
    <scope>NUCLEOTIDE SEQUENCE [LARGE SCALE GENOMIC DNA]</scope>
    <source>
        <strain evidence="52 53">PNUSAL000550</strain>
    </source>
</reference>
<evidence type="ECO:0000313" key="5">
    <source>
        <dbReference type="EMBL" id="EAC4552067.1"/>
    </source>
</evidence>
<dbReference type="EMBL" id="AABFVG010000003">
    <property type="protein sequence ID" value="EAH2281645.1"/>
    <property type="molecule type" value="Genomic_DNA"/>
</dbReference>
<dbReference type="Proteomes" id="UP000842809">
    <property type="component" value="Unassembled WGS sequence"/>
</dbReference>
<dbReference type="EMBL" id="AALAQH010000003">
    <property type="protein sequence ID" value="ECX6924454.1"/>
    <property type="molecule type" value="Genomic_DNA"/>
</dbReference>
<evidence type="ECO:0000313" key="21">
    <source>
        <dbReference type="EMBL" id="EAG2995963.1"/>
    </source>
</evidence>
<evidence type="ECO:0000313" key="22">
    <source>
        <dbReference type="EMBL" id="EAG4330817.1"/>
    </source>
</evidence>
<dbReference type="PANTHER" id="PTHR30146">
    <property type="entry name" value="LACI-RELATED TRANSCRIPTIONAL REPRESSOR"/>
    <property type="match status" value="1"/>
</dbReference>
<dbReference type="EMBL" id="DAAEEB010000003">
    <property type="protein sequence ID" value="HAA8052632.1"/>
    <property type="molecule type" value="Genomic_DNA"/>
</dbReference>
<evidence type="ECO:0000313" key="19">
    <source>
        <dbReference type="EMBL" id="EAG2245092.1"/>
    </source>
</evidence>
<evidence type="ECO:0000313" key="53">
    <source>
        <dbReference type="Proteomes" id="UP000272537"/>
    </source>
</evidence>
<dbReference type="Proteomes" id="UP000843775">
    <property type="component" value="Unassembled WGS sequence"/>
</dbReference>
<dbReference type="EMBL" id="AAAMZD010000002">
    <property type="protein sequence ID" value="EAD3792118.1"/>
    <property type="molecule type" value="Genomic_DNA"/>
</dbReference>
<evidence type="ECO:0000313" key="85">
    <source>
        <dbReference type="Proteomes" id="UP000528151"/>
    </source>
</evidence>
<evidence type="ECO:0000313" key="91">
    <source>
        <dbReference type="Proteomes" id="UP000549379"/>
    </source>
</evidence>
<dbReference type="Proteomes" id="UP000522199">
    <property type="component" value="Unassembled WGS sequence"/>
</dbReference>
<dbReference type="EMBL" id="AABGHY010000003">
    <property type="protein sequence ID" value="EAH3293842.1"/>
    <property type="molecule type" value="Genomic_DNA"/>
</dbReference>
<dbReference type="Proteomes" id="UP000525850">
    <property type="component" value="Unassembled WGS sequence"/>
</dbReference>
<dbReference type="Pfam" id="PF00532">
    <property type="entry name" value="Peripla_BP_1"/>
    <property type="match status" value="1"/>
</dbReference>
<dbReference type="Proteomes" id="UP000365297">
    <property type="component" value="Unassembled WGS sequence"/>
</dbReference>
<dbReference type="Proteomes" id="UP000350032">
    <property type="component" value="Unassembled WGS sequence"/>
</dbReference>
<dbReference type="EMBL" id="AAAIXK010000004">
    <property type="protein sequence ID" value="EAC5550474.1"/>
    <property type="molecule type" value="Genomic_DNA"/>
</dbReference>
<evidence type="ECO:0000313" key="97">
    <source>
        <dbReference type="Proteomes" id="UP000852906"/>
    </source>
</evidence>
<dbReference type="Proteomes" id="UP000344343">
    <property type="component" value="Unassembled WGS sequence"/>
</dbReference>
<protein>
    <submittedName>
        <fullName evidence="52">Catabolite control protein B</fullName>
    </submittedName>
    <submittedName>
        <fullName evidence="15">LacI family DNA-binding transcriptional regulator</fullName>
    </submittedName>
    <submittedName>
        <fullName evidence="51">LacI family transcriptional regulator</fullName>
    </submittedName>
</protein>
<evidence type="ECO:0000313" key="84">
    <source>
        <dbReference type="Proteomes" id="UP000527632"/>
    </source>
</evidence>
<dbReference type="EMBL" id="AABBHO010000003">
    <property type="protein sequence ID" value="EAG2995963.1"/>
    <property type="molecule type" value="Genomic_DNA"/>
</dbReference>
<dbReference type="Proteomes" id="UP000467347">
    <property type="component" value="Unassembled WGS sequence"/>
</dbReference>
<dbReference type="EMBL" id="AABAWE010000002">
    <property type="protein sequence ID" value="EAG2086393.1"/>
    <property type="molecule type" value="Genomic_DNA"/>
</dbReference>
<evidence type="ECO:0000313" key="80">
    <source>
        <dbReference type="Proteomes" id="UP000481141"/>
    </source>
</evidence>
<evidence type="ECO:0000256" key="2">
    <source>
        <dbReference type="ARBA" id="ARBA00023125"/>
    </source>
</evidence>
<evidence type="ECO:0000313" key="42">
    <source>
        <dbReference type="EMBL" id="EDP8512766.1"/>
    </source>
</evidence>
<evidence type="ECO:0000313" key="29">
    <source>
        <dbReference type="EMBL" id="EAH3293842.1"/>
    </source>
</evidence>
<dbReference type="PROSITE" id="PS00356">
    <property type="entry name" value="HTH_LACI_1"/>
    <property type="match status" value="1"/>
</dbReference>
<evidence type="ECO:0000313" key="23">
    <source>
        <dbReference type="EMBL" id="EAG4460819.1"/>
    </source>
</evidence>
<dbReference type="Proteomes" id="UP000546397">
    <property type="component" value="Unassembled WGS sequence"/>
</dbReference>
<dbReference type="EMBL" id="MJTJ01000013">
    <property type="protein sequence ID" value="OET50815.1"/>
    <property type="molecule type" value="Genomic_DNA"/>
</dbReference>
<dbReference type="EMBL" id="AALEDS010000001">
    <property type="protein sequence ID" value="ECY6542855.1"/>
    <property type="molecule type" value="Genomic_DNA"/>
</dbReference>
<dbReference type="EMBL" id="AAAKQF010000001">
    <property type="protein sequence ID" value="EAC9038744.1"/>
    <property type="molecule type" value="Genomic_DNA"/>
</dbReference>
<evidence type="ECO:0000313" key="57">
    <source>
        <dbReference type="Proteomes" id="UP000339309"/>
    </source>
</evidence>
<evidence type="ECO:0000313" key="31">
    <source>
        <dbReference type="EMBL" id="EAK8898330.1"/>
    </source>
</evidence>
<dbReference type="PRINTS" id="PR00036">
    <property type="entry name" value="HTHLACI"/>
</dbReference>
<evidence type="ECO:0000259" key="4">
    <source>
        <dbReference type="PROSITE" id="PS50932"/>
    </source>
</evidence>
<dbReference type="EMBL" id="AANPAU010000001">
    <property type="protein sequence ID" value="EDP8512766.1"/>
    <property type="molecule type" value="Genomic_DNA"/>
</dbReference>
<dbReference type="OMA" id="SLTWPWM"/>
<evidence type="ECO:0000313" key="50">
    <source>
        <dbReference type="EMBL" id="KAA9448296.1"/>
    </source>
</evidence>
<keyword evidence="1" id="KW-0805">Transcription regulation</keyword>
<evidence type="ECO:0000313" key="43">
    <source>
        <dbReference type="EMBL" id="HAA8052632.1"/>
    </source>
</evidence>
<dbReference type="EMBL" id="AACKDQ010000017">
    <property type="protein sequence ID" value="EAK9317162.1"/>
    <property type="molecule type" value="Genomic_DNA"/>
</dbReference>
<evidence type="ECO:0000313" key="95">
    <source>
        <dbReference type="Proteomes" id="UP000843775"/>
    </source>
</evidence>
<dbReference type="Proteomes" id="UP000843503">
    <property type="component" value="Unassembled WGS sequence"/>
</dbReference>
<evidence type="ECO:0000313" key="90">
    <source>
        <dbReference type="Proteomes" id="UP000548278"/>
    </source>
</evidence>
<gene>
    <name evidence="52" type="primary">ccpb_2</name>
    <name evidence="16" type="ORF">A8L61_04150</name>
    <name evidence="25" type="ORF">AB917_00825</name>
    <name evidence="5" type="ORF">ABZ57_06185</name>
    <name evidence="51" type="ORF">AJL21_06370</name>
    <name evidence="13" type="ORF">ART25_08890</name>
    <name evidence="6" type="ORF">ARY78_08545</name>
    <name evidence="20" type="ORF">B1N52_05115</name>
    <name evidence="19" type="ORF">B1S26_06690</name>
    <name evidence="21" type="ORF">B5K54_01490</name>
    <name evidence="17" type="ORF">BB997_04635</name>
    <name evidence="36" type="ORF">BCZ19_07220</name>
    <name evidence="18" type="ORF">BCZ21_03920</name>
    <name evidence="23" type="ORF">CA369_00825</name>
    <name evidence="22" type="ORF">CAV64_06100</name>
    <name evidence="26" type="ORF">CW845_03595</name>
    <name evidence="28" type="ORF">D4920_06145</name>
    <name evidence="27" type="ORF">D4B11_03575</name>
    <name evidence="29" type="ORF">D5N24_05490</name>
    <name evidence="31" type="ORF">D7104_11550</name>
    <name evidence="50" type="ORF">DCK61_11575</name>
    <name evidence="24" type="ORF">DCT16_04650</name>
    <name evidence="7" type="ORF">DU018_06060</name>
    <name evidence="52" type="ORF">DYZ80_01174</name>
    <name evidence="15" type="ORF">E1W56_06720</name>
    <name evidence="30" type="ORF">E5F58_11365</name>
    <name evidence="12" type="ORF">EX365_12210</name>
    <name evidence="11" type="ORF">EXZ73_07085</name>
    <name evidence="37" type="ORF">F6436_00800</name>
    <name evidence="38" type="ORF">F6515_13480</name>
    <name evidence="32" type="ORF">FA835_08615</name>
    <name evidence="34" type="ORF">FLQ97_07190</name>
    <name evidence="33" type="ORF">FLR03_06240</name>
    <name evidence="35" type="ORF">FNX40_00795</name>
    <name evidence="41" type="ORF">FV747_00765</name>
    <name evidence="42" type="ORF">G3O21_000158</name>
    <name evidence="43" type="ORF">GHH22_05610</name>
    <name evidence="48" type="ORF">GI949_00810</name>
    <name evidence="40" type="ORF">GJW51_03610</name>
    <name evidence="39" type="ORF">GQG13_05085</name>
    <name evidence="44" type="ORF">GYR60_02800</name>
    <name evidence="45" type="ORF">GYS09_09175</name>
    <name evidence="46" type="ORF">GYX23_00780</name>
    <name evidence="47" type="ORF">GYY14_03655</name>
    <name evidence="49" type="ORF">HQN34_001610</name>
    <name evidence="8" type="ORF">KV70_00795</name>
    <name evidence="9" type="ORF">QD52_04930</name>
    <name evidence="10" type="ORF">UI29_04925</name>
    <name evidence="14" type="ORF">Y261_03175</name>
</gene>
<evidence type="ECO:0000313" key="8">
    <source>
        <dbReference type="EMBL" id="EAC9038744.1"/>
    </source>
</evidence>
<dbReference type="EMBL" id="AAHZFY010000013">
    <property type="protein sequence ID" value="ECB9513517.1"/>
    <property type="molecule type" value="Genomic_DNA"/>
</dbReference>
<dbReference type="RefSeq" id="WP_003727642.1">
    <property type="nucleotide sequence ID" value="NC_021824.1"/>
</dbReference>
<dbReference type="Proteomes" id="UP000844415">
    <property type="component" value="Unassembled WGS sequence"/>
</dbReference>
<dbReference type="Proteomes" id="UP000376505">
    <property type="component" value="Unassembled WGS sequence"/>
</dbReference>
<evidence type="ECO:0000313" key="39">
    <source>
        <dbReference type="EMBL" id="EDN7714499.1"/>
    </source>
</evidence>
<dbReference type="Proteomes" id="UP000852906">
    <property type="component" value="Unassembled WGS sequence"/>
</dbReference>
<dbReference type="EMBL" id="AAASLB010000003">
    <property type="protein sequence ID" value="EAE4941735.1"/>
    <property type="molecule type" value="Genomic_DNA"/>
</dbReference>
<dbReference type="SUPFAM" id="SSF53822">
    <property type="entry name" value="Periplasmic binding protein-like I"/>
    <property type="match status" value="1"/>
</dbReference>
<evidence type="ECO:0000313" key="82">
    <source>
        <dbReference type="Proteomes" id="UP000522199"/>
    </source>
</evidence>
<evidence type="ECO:0000313" key="87">
    <source>
        <dbReference type="Proteomes" id="UP000533021"/>
    </source>
</evidence>
<evidence type="ECO:0000313" key="70">
    <source>
        <dbReference type="Proteomes" id="UP000403352"/>
    </source>
</evidence>
<evidence type="ECO:0000313" key="45">
    <source>
        <dbReference type="EMBL" id="HAB8557462.1"/>
    </source>
</evidence>
<evidence type="ECO:0000313" key="66">
    <source>
        <dbReference type="Proteomes" id="UP000379076"/>
    </source>
</evidence>
<dbReference type="Proteomes" id="UP000364988">
    <property type="component" value="Unassembled WGS sequence"/>
</dbReference>
<dbReference type="Proteomes" id="UP000527632">
    <property type="component" value="Unassembled WGS sequence"/>
</dbReference>
<sequence length="318" mass="35871">MPNIKEIAKLAGVSVTTVSRVLNNHPYVAEEKRARVQAVIDELDYSPNRSAMDLARGKTNTVGVIIPYNDHPWFDKIVNGILEVAFKNRYSVTLFPTGYDPKEEEKYLMRLKTKQVDGLIITSRANNWDVILPYLAYGPIIACEYVESKEVSCSYIDRVKAYRAGFQFLEDEGYKKVAFTAGRASRESTSTYGKINAYEQVFGSVGDNRFLSECYTLEDGLKAGEHFFAEGKDWPDAIYANGDEVAAGVMYHVKKLGLRVPEDVAILGQENLPIGKVLEITTLDHNLKKLGENAFTIFEQGKLQRIKVEHELIRRKTV</sequence>
<dbReference type="Proteomes" id="UP000840039">
    <property type="component" value="Unassembled WGS sequence"/>
</dbReference>
<dbReference type="Proteomes" id="UP000427828">
    <property type="component" value="Unassembled WGS sequence"/>
</dbReference>
<evidence type="ECO:0000313" key="59">
    <source>
        <dbReference type="Proteomes" id="UP000345329"/>
    </source>
</evidence>
<dbReference type="Proteomes" id="UP000354255">
    <property type="component" value="Unassembled WGS sequence"/>
</dbReference>
<evidence type="ECO:0000313" key="86">
    <source>
        <dbReference type="Proteomes" id="UP000530452"/>
    </source>
</evidence>
<dbReference type="Proteomes" id="UP000389283">
    <property type="component" value="Unassembled WGS sequence"/>
</dbReference>
<dbReference type="EMBL" id="AAALRN010000002">
    <property type="protein sequence ID" value="EAD1184428.1"/>
    <property type="molecule type" value="Genomic_DNA"/>
</dbReference>
<dbReference type="Proteomes" id="UP000423131">
    <property type="component" value="Unassembled WGS sequence"/>
</dbReference>
<evidence type="ECO:0000313" key="89">
    <source>
        <dbReference type="Proteomes" id="UP000546397"/>
    </source>
</evidence>
<evidence type="ECO:0000313" key="94">
    <source>
        <dbReference type="Proteomes" id="UP000841146"/>
    </source>
</evidence>
<dbReference type="Proteomes" id="UP000460224">
    <property type="component" value="Unassembled WGS sequence"/>
</dbReference>
<evidence type="ECO:0000313" key="11">
    <source>
        <dbReference type="EMBL" id="EAD5774059.1"/>
    </source>
</evidence>
<evidence type="ECO:0000313" key="10">
    <source>
        <dbReference type="EMBL" id="EAD3792118.1"/>
    </source>
</evidence>
<dbReference type="GO" id="GO:0000976">
    <property type="term" value="F:transcription cis-regulatory region binding"/>
    <property type="evidence" value="ECO:0007669"/>
    <property type="project" value="TreeGrafter"/>
</dbReference>
<dbReference type="InterPro" id="IPR001761">
    <property type="entry name" value="Peripla_BP/Lac1_sug-bd_dom"/>
</dbReference>
<dbReference type="EMBL" id="DAAJCS010000001">
    <property type="protein sequence ID" value="HAC0011521.1"/>
    <property type="molecule type" value="Genomic_DNA"/>
</dbReference>
<dbReference type="PANTHER" id="PTHR30146:SF105">
    <property type="entry name" value="CATABOLITE CONTROL PROTEIN B"/>
    <property type="match status" value="1"/>
</dbReference>
<dbReference type="InterPro" id="IPR010982">
    <property type="entry name" value="Lambda_DNA-bd_dom_sf"/>
</dbReference>
<dbReference type="EMBL" id="DAAJFY010000002">
    <property type="protein sequence ID" value="HAC0274463.1"/>
    <property type="molecule type" value="Genomic_DNA"/>
</dbReference>
<evidence type="ECO:0000313" key="41">
    <source>
        <dbReference type="EMBL" id="EDO0984528.1"/>
    </source>
</evidence>
<dbReference type="EMBL" id="DAAIJL010000007">
    <property type="protein sequence ID" value="HAB8557462.1"/>
    <property type="molecule type" value="Genomic_DNA"/>
</dbReference>
<dbReference type="Proteomes" id="UP000455569">
    <property type="component" value="Unassembled WGS sequence"/>
</dbReference>
<evidence type="ECO:0000313" key="16">
    <source>
        <dbReference type="EMBL" id="EAG0866472.1"/>
    </source>
</evidence>
<dbReference type="Proteomes" id="UP000481141">
    <property type="component" value="Unassembled WGS sequence"/>
</dbReference>
<keyword evidence="3" id="KW-0804">Transcription</keyword>
<dbReference type="EMBL" id="AABATR010000002">
    <property type="protein sequence ID" value="EAG1892891.1"/>
    <property type="molecule type" value="Genomic_DNA"/>
</dbReference>
<evidence type="ECO:0000313" key="49">
    <source>
        <dbReference type="EMBL" id="HAJ9593408.1"/>
    </source>
</evidence>
<evidence type="ECO:0000313" key="25">
    <source>
        <dbReference type="EMBL" id="EAG6989137.1"/>
    </source>
</evidence>
<dbReference type="Proteomes" id="UP000345329">
    <property type="component" value="Unassembled WGS sequence"/>
</dbReference>
<dbReference type="Proteomes" id="UP000398321">
    <property type="component" value="Unassembled WGS sequence"/>
</dbReference>
<dbReference type="Proteomes" id="UP000533021">
    <property type="component" value="Unassembled WGS sequence"/>
</dbReference>
<evidence type="ECO:0000313" key="56">
    <source>
        <dbReference type="Proteomes" id="UP000337746"/>
    </source>
</evidence>
<dbReference type="Gene3D" id="1.10.260.40">
    <property type="entry name" value="lambda repressor-like DNA-binding domains"/>
    <property type="match status" value="1"/>
</dbReference>